<evidence type="ECO:0000313" key="1">
    <source>
        <dbReference type="EMBL" id="MCJ8499618.1"/>
    </source>
</evidence>
<dbReference type="EMBL" id="JALJRB010000002">
    <property type="protein sequence ID" value="MCJ8499618.1"/>
    <property type="molecule type" value="Genomic_DNA"/>
</dbReference>
<dbReference type="Proteomes" id="UP001165427">
    <property type="component" value="Unassembled WGS sequence"/>
</dbReference>
<gene>
    <name evidence="1" type="ORF">MRX98_03455</name>
</gene>
<accession>A0AA41UNL4</accession>
<reference evidence="1" key="1">
    <citation type="submission" date="2022-04" db="EMBL/GenBank/DDBJ databases">
        <title>Desulfatitalea alkaliphila sp. nov., a novel anaerobic sulfate-reducing bacterium isolated from terrestrial mud volcano, Taman Peninsula, Russia.</title>
        <authorList>
            <person name="Khomyakova M.A."/>
            <person name="Merkel A.Y."/>
            <person name="Slobodkin A.I."/>
        </authorList>
    </citation>
    <scope>NUCLEOTIDE SEQUENCE</scope>
    <source>
        <strain evidence="1">M08but</strain>
    </source>
</reference>
<proteinExistence type="predicted"/>
<comment type="caution">
    <text evidence="1">The sequence shown here is derived from an EMBL/GenBank/DDBJ whole genome shotgun (WGS) entry which is preliminary data.</text>
</comment>
<protein>
    <submittedName>
        <fullName evidence="1">Uncharacterized protein</fullName>
    </submittedName>
</protein>
<dbReference type="AlphaFoldDB" id="A0AA41UNL4"/>
<sequence length="96" mass="10723">MPVHDTVEQLKALIIETNLPLTEVALCGITCPYCGKSDRIRQLEFPEDLSGMVDDQTLSCYSNLWRRLNPASNRLGVCRFCLNPLALAKGRAETLD</sequence>
<organism evidence="1 2">
    <name type="scientific">Desulfatitalea alkaliphila</name>
    <dbReference type="NCBI Taxonomy" id="2929485"/>
    <lineage>
        <taxon>Bacteria</taxon>
        <taxon>Pseudomonadati</taxon>
        <taxon>Thermodesulfobacteriota</taxon>
        <taxon>Desulfobacteria</taxon>
        <taxon>Desulfobacterales</taxon>
        <taxon>Desulfosarcinaceae</taxon>
        <taxon>Desulfatitalea</taxon>
    </lineage>
</organism>
<keyword evidence="2" id="KW-1185">Reference proteome</keyword>
<name>A0AA41UNL4_9BACT</name>
<evidence type="ECO:0000313" key="2">
    <source>
        <dbReference type="Proteomes" id="UP001165427"/>
    </source>
</evidence>
<dbReference type="RefSeq" id="WP_246903012.1">
    <property type="nucleotide sequence ID" value="NZ_JALJRB010000002.1"/>
</dbReference>